<name>A0ABR3WZG9_9PEZI</name>
<accession>A0ABR3WZG9</accession>
<dbReference type="PANTHER" id="PTHR43442:SF3">
    <property type="entry name" value="GLUCONOKINASE-RELATED"/>
    <property type="match status" value="1"/>
</dbReference>
<proteinExistence type="inferred from homology"/>
<keyword evidence="6 9" id="KW-0418">Kinase</keyword>
<comment type="pathway">
    <text evidence="1 9">Carbohydrate acid metabolism; D-gluconate degradation.</text>
</comment>
<evidence type="ECO:0000256" key="6">
    <source>
        <dbReference type="ARBA" id="ARBA00022777"/>
    </source>
</evidence>
<reference evidence="10 11" key="1">
    <citation type="journal article" date="2024" name="Commun. Biol.">
        <title>Comparative genomic analysis of thermophilic fungi reveals convergent evolutionary adaptations and gene losses.</title>
        <authorList>
            <person name="Steindorff A.S."/>
            <person name="Aguilar-Pontes M.V."/>
            <person name="Robinson A.J."/>
            <person name="Andreopoulos B."/>
            <person name="LaButti K."/>
            <person name="Kuo A."/>
            <person name="Mondo S."/>
            <person name="Riley R."/>
            <person name="Otillar R."/>
            <person name="Haridas S."/>
            <person name="Lipzen A."/>
            <person name="Grimwood J."/>
            <person name="Schmutz J."/>
            <person name="Clum A."/>
            <person name="Reid I.D."/>
            <person name="Moisan M.C."/>
            <person name="Butler G."/>
            <person name="Nguyen T.T.M."/>
            <person name="Dewar K."/>
            <person name="Conant G."/>
            <person name="Drula E."/>
            <person name="Henrissat B."/>
            <person name="Hansel C."/>
            <person name="Singer S."/>
            <person name="Hutchinson M.I."/>
            <person name="de Vries R.P."/>
            <person name="Natvig D.O."/>
            <person name="Powell A.J."/>
            <person name="Tsang A."/>
            <person name="Grigoriev I.V."/>
        </authorList>
    </citation>
    <scope>NUCLEOTIDE SEQUENCE [LARGE SCALE GENOMIC DNA]</scope>
    <source>
        <strain evidence="10 11">ATCC 24622</strain>
    </source>
</reference>
<dbReference type="Pfam" id="PF13671">
    <property type="entry name" value="AAA_33"/>
    <property type="match status" value="1"/>
</dbReference>
<dbReference type="InterPro" id="IPR027417">
    <property type="entry name" value="P-loop_NTPase"/>
</dbReference>
<gene>
    <name evidence="10" type="ORF">VTK73DRAFT_3364</name>
</gene>
<evidence type="ECO:0000256" key="9">
    <source>
        <dbReference type="RuleBase" id="RU363066"/>
    </source>
</evidence>
<dbReference type="Gene3D" id="3.40.50.300">
    <property type="entry name" value="P-loop containing nucleotide triphosphate hydrolases"/>
    <property type="match status" value="1"/>
</dbReference>
<dbReference type="InterPro" id="IPR006001">
    <property type="entry name" value="Therm_gnt_kin"/>
</dbReference>
<evidence type="ECO:0000256" key="5">
    <source>
        <dbReference type="ARBA" id="ARBA00022741"/>
    </source>
</evidence>
<evidence type="ECO:0000256" key="7">
    <source>
        <dbReference type="ARBA" id="ARBA00022840"/>
    </source>
</evidence>
<organism evidence="10 11">
    <name type="scientific">Phialemonium thermophilum</name>
    <dbReference type="NCBI Taxonomy" id="223376"/>
    <lineage>
        <taxon>Eukaryota</taxon>
        <taxon>Fungi</taxon>
        <taxon>Dikarya</taxon>
        <taxon>Ascomycota</taxon>
        <taxon>Pezizomycotina</taxon>
        <taxon>Sordariomycetes</taxon>
        <taxon>Sordariomycetidae</taxon>
        <taxon>Cephalothecales</taxon>
        <taxon>Cephalothecaceae</taxon>
        <taxon>Phialemonium</taxon>
    </lineage>
</organism>
<evidence type="ECO:0000313" key="10">
    <source>
        <dbReference type="EMBL" id="KAL1869086.1"/>
    </source>
</evidence>
<keyword evidence="5 9" id="KW-0547">Nucleotide-binding</keyword>
<evidence type="ECO:0000256" key="8">
    <source>
        <dbReference type="ARBA" id="ARBA00048090"/>
    </source>
</evidence>
<dbReference type="PANTHER" id="PTHR43442">
    <property type="entry name" value="GLUCONOKINASE-RELATED"/>
    <property type="match status" value="1"/>
</dbReference>
<keyword evidence="11" id="KW-1185">Reference proteome</keyword>
<dbReference type="EC" id="2.7.1.12" evidence="3 9"/>
<evidence type="ECO:0000256" key="1">
    <source>
        <dbReference type="ARBA" id="ARBA00004875"/>
    </source>
</evidence>
<keyword evidence="4 9" id="KW-0808">Transferase</keyword>
<dbReference type="CDD" id="cd02021">
    <property type="entry name" value="GntK"/>
    <property type="match status" value="1"/>
</dbReference>
<comment type="similarity">
    <text evidence="2 9">Belongs to the gluconokinase GntK/GntV family.</text>
</comment>
<evidence type="ECO:0000256" key="2">
    <source>
        <dbReference type="ARBA" id="ARBA00008420"/>
    </source>
</evidence>
<dbReference type="SUPFAM" id="SSF52540">
    <property type="entry name" value="P-loop containing nucleoside triphosphate hydrolases"/>
    <property type="match status" value="1"/>
</dbReference>
<evidence type="ECO:0000256" key="4">
    <source>
        <dbReference type="ARBA" id="ARBA00022679"/>
    </source>
</evidence>
<protein>
    <recommendedName>
        <fullName evidence="3 9">Gluconokinase</fullName>
        <ecNumber evidence="3 9">2.7.1.12</ecNumber>
    </recommendedName>
</protein>
<evidence type="ECO:0000313" key="11">
    <source>
        <dbReference type="Proteomes" id="UP001586593"/>
    </source>
</evidence>
<dbReference type="Proteomes" id="UP001586593">
    <property type="component" value="Unassembled WGS sequence"/>
</dbReference>
<comment type="catalytic activity">
    <reaction evidence="8 9">
        <text>D-gluconate + ATP = 6-phospho-D-gluconate + ADP + H(+)</text>
        <dbReference type="Rhea" id="RHEA:19433"/>
        <dbReference type="ChEBI" id="CHEBI:15378"/>
        <dbReference type="ChEBI" id="CHEBI:18391"/>
        <dbReference type="ChEBI" id="CHEBI:30616"/>
        <dbReference type="ChEBI" id="CHEBI:58759"/>
        <dbReference type="ChEBI" id="CHEBI:456216"/>
        <dbReference type="EC" id="2.7.1.12"/>
    </reaction>
</comment>
<sequence>MDLDKSTRWIWFIMGPTACGKTTVAKALTDALGATFLEGDDFHPKTNVEKMSRGEALTDADRKVWLHSLRDHETYHPTESTSRVLVVTCSALKRQYRDILREGSQRTPDLRIRFVYLEAPEAVLKARATARKGHYAGSNLVHSQFETLEPPAEDERDVVRVDVNRRPKEVQQDVLERVREVMANEENGSKCSDT</sequence>
<comment type="caution">
    <text evidence="10">The sequence shown here is derived from an EMBL/GenBank/DDBJ whole genome shotgun (WGS) entry which is preliminary data.</text>
</comment>
<keyword evidence="7 9" id="KW-0067">ATP-binding</keyword>
<dbReference type="NCBIfam" id="TIGR01313">
    <property type="entry name" value="therm_gnt_kin"/>
    <property type="match status" value="1"/>
</dbReference>
<evidence type="ECO:0000256" key="3">
    <source>
        <dbReference type="ARBA" id="ARBA00012054"/>
    </source>
</evidence>
<dbReference type="EMBL" id="JAZHXJ010000202">
    <property type="protein sequence ID" value="KAL1869086.1"/>
    <property type="molecule type" value="Genomic_DNA"/>
</dbReference>